<dbReference type="GO" id="GO:0016020">
    <property type="term" value="C:membrane"/>
    <property type="evidence" value="ECO:0007669"/>
    <property type="project" value="UniProtKB-SubCell"/>
</dbReference>
<sequence>MAVSGSNVSLKISEELFGNYKQLIWFYNTSQKIVEWEVLSPAVYYRSSLKDRLSLDPQSPAHLHISKVQKEDSSTYILRVSKESGKEQEWKIPLQVFDPVPEPIIETEKAEEVNGNCYLTLSCVIQDQSVSYVWYGDSGPFPKELQKNVLEVTLNTQNQSRFYTCQVSNPVSSKNNTVYFIPPCTIEQVSTPEIKVLNTTQENDNGTCSLTIACTVEKGDHVTYTWNEKAGTHLLSPANSSHLLYLTLGPQHADNIYICTASNPVSNRSQAFSPGHRCGFKSPGEYAGGS</sequence>
<evidence type="ECO:0000313" key="6">
    <source>
        <dbReference type="EMBL" id="MBZ3891106.1"/>
    </source>
</evidence>
<keyword evidence="4" id="KW-0325">Glycoprotein</keyword>
<keyword evidence="3" id="KW-0472">Membrane</keyword>
<organism evidence="6 7">
    <name type="scientific">Sciurus carolinensis</name>
    <name type="common">Eastern gray squirrel</name>
    <dbReference type="NCBI Taxonomy" id="30640"/>
    <lineage>
        <taxon>Eukaryota</taxon>
        <taxon>Metazoa</taxon>
        <taxon>Chordata</taxon>
        <taxon>Craniata</taxon>
        <taxon>Vertebrata</taxon>
        <taxon>Euteleostomi</taxon>
        <taxon>Mammalia</taxon>
        <taxon>Eutheria</taxon>
        <taxon>Euarchontoglires</taxon>
        <taxon>Glires</taxon>
        <taxon>Rodentia</taxon>
        <taxon>Sciuromorpha</taxon>
        <taxon>Sciuridae</taxon>
        <taxon>Sciurinae</taxon>
        <taxon>Sciurini</taxon>
        <taxon>Sciurus</taxon>
    </lineage>
</organism>
<dbReference type="AlphaFoldDB" id="A0AA41TAL2"/>
<dbReference type="PROSITE" id="PS50835">
    <property type="entry name" value="IG_LIKE"/>
    <property type="match status" value="2"/>
</dbReference>
<feature type="domain" description="Ig-like" evidence="5">
    <location>
        <begin position="101"/>
        <end position="179"/>
    </location>
</feature>
<dbReference type="PANTHER" id="PTHR12080:SF134">
    <property type="entry name" value="CD48 ANTIGEN"/>
    <property type="match status" value="1"/>
</dbReference>
<dbReference type="InterPro" id="IPR036179">
    <property type="entry name" value="Ig-like_dom_sf"/>
</dbReference>
<evidence type="ECO:0000256" key="4">
    <source>
        <dbReference type="ARBA" id="ARBA00023180"/>
    </source>
</evidence>
<dbReference type="EMBL" id="JAATJV010445500">
    <property type="protein sequence ID" value="MBZ3891106.1"/>
    <property type="molecule type" value="Genomic_DNA"/>
</dbReference>
<reference evidence="6" key="1">
    <citation type="submission" date="2020-03" db="EMBL/GenBank/DDBJ databases">
        <title>Studies in the Genomics of Life Span.</title>
        <authorList>
            <person name="Glass D."/>
        </authorList>
    </citation>
    <scope>NUCLEOTIDE SEQUENCE</scope>
    <source>
        <strain evidence="6">SUZIE</strain>
        <tissue evidence="6">Muscle</tissue>
    </source>
</reference>
<dbReference type="PANTHER" id="PTHR12080">
    <property type="entry name" value="SIGNALING LYMPHOCYTIC ACTIVATION MOLECULE"/>
    <property type="match status" value="1"/>
</dbReference>
<comment type="caution">
    <text evidence="6">The sequence shown here is derived from an EMBL/GenBank/DDBJ whole genome shotgun (WGS) entry which is preliminary data.</text>
</comment>
<dbReference type="Proteomes" id="UP001166674">
    <property type="component" value="Unassembled WGS sequence"/>
</dbReference>
<protein>
    <submittedName>
        <fullName evidence="6">CD48 antigen</fullName>
    </submittedName>
</protein>
<keyword evidence="7" id="KW-1185">Reference proteome</keyword>
<evidence type="ECO:0000259" key="5">
    <source>
        <dbReference type="PROSITE" id="PS50835"/>
    </source>
</evidence>
<dbReference type="InterPro" id="IPR007110">
    <property type="entry name" value="Ig-like_dom"/>
</dbReference>
<comment type="subcellular location">
    <subcellularLocation>
        <location evidence="1">Membrane</location>
    </subcellularLocation>
</comment>
<evidence type="ECO:0000256" key="3">
    <source>
        <dbReference type="ARBA" id="ARBA00023136"/>
    </source>
</evidence>
<evidence type="ECO:0000256" key="2">
    <source>
        <dbReference type="ARBA" id="ARBA00022729"/>
    </source>
</evidence>
<gene>
    <name evidence="6" type="ORF">SUZIE_211300</name>
</gene>
<evidence type="ECO:0000256" key="1">
    <source>
        <dbReference type="ARBA" id="ARBA00004370"/>
    </source>
</evidence>
<dbReference type="InterPro" id="IPR015631">
    <property type="entry name" value="CD2/SLAM_rcpt"/>
</dbReference>
<keyword evidence="2" id="KW-0732">Signal</keyword>
<dbReference type="SUPFAM" id="SSF48726">
    <property type="entry name" value="Immunoglobulin"/>
    <property type="match status" value="3"/>
</dbReference>
<accession>A0AA41TAL2</accession>
<evidence type="ECO:0000313" key="7">
    <source>
        <dbReference type="Proteomes" id="UP001166674"/>
    </source>
</evidence>
<proteinExistence type="predicted"/>
<name>A0AA41TAL2_SCICA</name>
<feature type="domain" description="Ig-like" evidence="5">
    <location>
        <begin position="192"/>
        <end position="273"/>
    </location>
</feature>
<dbReference type="InterPro" id="IPR013783">
    <property type="entry name" value="Ig-like_fold"/>
</dbReference>
<dbReference type="Gene3D" id="2.60.40.10">
    <property type="entry name" value="Immunoglobulins"/>
    <property type="match status" value="3"/>
</dbReference>